<sequence>MESPKYPHIISSEVKKTNEDSRMQKDDNKLNGLDKITNFDNQTSMKQKDKYKLDIQGFSIWMPSPRIIFISTFLCAPFILFTVMIICYYWT</sequence>
<accession>A0A6V7W763</accession>
<feature type="transmembrane region" description="Helical" evidence="1">
    <location>
        <begin position="67"/>
        <end position="90"/>
    </location>
</feature>
<organism evidence="2 4">
    <name type="scientific">Meloidogyne enterolobii</name>
    <name type="common">Root-knot nematode worm</name>
    <name type="synonym">Meloidogyne mayaguensis</name>
    <dbReference type="NCBI Taxonomy" id="390850"/>
    <lineage>
        <taxon>Eukaryota</taxon>
        <taxon>Metazoa</taxon>
        <taxon>Ecdysozoa</taxon>
        <taxon>Nematoda</taxon>
        <taxon>Chromadorea</taxon>
        <taxon>Rhabditida</taxon>
        <taxon>Tylenchina</taxon>
        <taxon>Tylenchomorpha</taxon>
        <taxon>Tylenchoidea</taxon>
        <taxon>Meloidogynidae</taxon>
        <taxon>Meloidogyninae</taxon>
        <taxon>Meloidogyne</taxon>
    </lineage>
</organism>
<keyword evidence="1" id="KW-0472">Membrane</keyword>
<evidence type="ECO:0000313" key="4">
    <source>
        <dbReference type="Proteomes" id="UP000580250"/>
    </source>
</evidence>
<evidence type="ECO:0000256" key="1">
    <source>
        <dbReference type="SAM" id="Phobius"/>
    </source>
</evidence>
<protein>
    <submittedName>
        <fullName evidence="2">Uncharacterized protein</fullName>
    </submittedName>
</protein>
<gene>
    <name evidence="2" type="ORF">MENT_LOCUS35118</name>
    <name evidence="3" type="ORF">MENT_LOCUS42022</name>
</gene>
<proteinExistence type="predicted"/>
<dbReference type="AlphaFoldDB" id="A0A6V7W763"/>
<keyword evidence="1" id="KW-0812">Transmembrane</keyword>
<dbReference type="EMBL" id="CAJEWN010000742">
    <property type="protein sequence ID" value="CAD2189309.1"/>
    <property type="molecule type" value="Genomic_DNA"/>
</dbReference>
<evidence type="ECO:0000313" key="3">
    <source>
        <dbReference type="EMBL" id="CAD2189309.1"/>
    </source>
</evidence>
<evidence type="ECO:0000313" key="2">
    <source>
        <dbReference type="EMBL" id="CAD2182870.1"/>
    </source>
</evidence>
<name>A0A6V7W763_MELEN</name>
<reference evidence="2 4" key="1">
    <citation type="submission" date="2020-08" db="EMBL/GenBank/DDBJ databases">
        <authorList>
            <person name="Koutsovoulos G."/>
            <person name="Danchin GJ E."/>
        </authorList>
    </citation>
    <scope>NUCLEOTIDE SEQUENCE [LARGE SCALE GENOMIC DNA]</scope>
</reference>
<dbReference type="EMBL" id="CAJEWN010000446">
    <property type="protein sequence ID" value="CAD2182870.1"/>
    <property type="molecule type" value="Genomic_DNA"/>
</dbReference>
<dbReference type="Proteomes" id="UP000580250">
    <property type="component" value="Unassembled WGS sequence"/>
</dbReference>
<keyword evidence="1" id="KW-1133">Transmembrane helix</keyword>
<comment type="caution">
    <text evidence="2">The sequence shown here is derived from an EMBL/GenBank/DDBJ whole genome shotgun (WGS) entry which is preliminary data.</text>
</comment>